<accession>A0A225UF61</accession>
<comment type="caution">
    <text evidence="1">The sequence shown here is derived from an EMBL/GenBank/DDBJ whole genome shotgun (WGS) entry which is preliminary data.</text>
</comment>
<dbReference type="AlphaFoldDB" id="A0A225UF61"/>
<protein>
    <submittedName>
        <fullName evidence="1">Uncharacterized protein</fullName>
    </submittedName>
</protein>
<feature type="non-terminal residue" evidence="1">
    <location>
        <position position="222"/>
    </location>
</feature>
<proteinExistence type="predicted"/>
<name>A0A225UF61_9STRA</name>
<evidence type="ECO:0000313" key="1">
    <source>
        <dbReference type="EMBL" id="OWY91857.1"/>
    </source>
</evidence>
<organism evidence="1 2">
    <name type="scientific">Phytophthora megakarya</name>
    <dbReference type="NCBI Taxonomy" id="4795"/>
    <lineage>
        <taxon>Eukaryota</taxon>
        <taxon>Sar</taxon>
        <taxon>Stramenopiles</taxon>
        <taxon>Oomycota</taxon>
        <taxon>Peronosporomycetes</taxon>
        <taxon>Peronosporales</taxon>
        <taxon>Peronosporaceae</taxon>
        <taxon>Phytophthora</taxon>
    </lineage>
</organism>
<sequence>MRNVCAGLTEEKSRKSVEIVSPAIGWYDTIPFRWRSVVRQLLYDELKKEIQGCTPHDRVSWICTKDGEKRMRALLLEETKGMSEIRVSCLMNWLRDYYYNEAPGIVTKLLTRDHVDGVSTPVESEVVHHEYEFVPSKRVHSVRRPGIRVVSDQDAVVGNCDRVVPEGKRVICSVGGFEALSGGFIDCCPSEMLVDSGAIASLVHERVLRRVGRAGEPLWTYR</sequence>
<gene>
    <name evidence="1" type="ORF">PHMEG_00039389</name>
</gene>
<dbReference type="Proteomes" id="UP000198211">
    <property type="component" value="Unassembled WGS sequence"/>
</dbReference>
<keyword evidence="2" id="KW-1185">Reference proteome</keyword>
<dbReference type="EMBL" id="NBNE01019340">
    <property type="protein sequence ID" value="OWY91857.1"/>
    <property type="molecule type" value="Genomic_DNA"/>
</dbReference>
<evidence type="ECO:0000313" key="2">
    <source>
        <dbReference type="Proteomes" id="UP000198211"/>
    </source>
</evidence>
<dbReference type="OrthoDB" id="129431at2759"/>
<reference evidence="2" key="1">
    <citation type="submission" date="2017-03" db="EMBL/GenBank/DDBJ databases">
        <title>Phytopthora megakarya and P. palmivora, two closely related causual agents of cacao black pod achieved similar genome size and gene model numbers by different mechanisms.</title>
        <authorList>
            <person name="Ali S."/>
            <person name="Shao J."/>
            <person name="Larry D.J."/>
            <person name="Kronmiller B."/>
            <person name="Shen D."/>
            <person name="Strem M.D."/>
            <person name="Melnick R.L."/>
            <person name="Guiltinan M.J."/>
            <person name="Tyler B.M."/>
            <person name="Meinhardt L.W."/>
            <person name="Bailey B.A."/>
        </authorList>
    </citation>
    <scope>NUCLEOTIDE SEQUENCE [LARGE SCALE GENOMIC DNA]</scope>
    <source>
        <strain evidence="2">zdho120</strain>
    </source>
</reference>